<comment type="caution">
    <text evidence="2">The sequence shown here is derived from an EMBL/GenBank/DDBJ whole genome shotgun (WGS) entry which is preliminary data.</text>
</comment>
<evidence type="ECO:0000313" key="2">
    <source>
        <dbReference type="EMBL" id="KAK7465505.1"/>
    </source>
</evidence>
<dbReference type="SUPFAM" id="SSF49482">
    <property type="entry name" value="Aromatic compound dioxygenase"/>
    <property type="match status" value="1"/>
</dbReference>
<feature type="signal peptide" evidence="1">
    <location>
        <begin position="1"/>
        <end position="19"/>
    </location>
</feature>
<sequence>MRCSILFTTIAVLNGIVSALPTSNTDRKKRDEVRRSFYPKMLNENCVRAPDVERSNYVRVNGPRQDIAENQPGVPFTLDIGLVDSTTCEPLSGAMVEVWSANAVGQYGDTFLRGATASGENGIAEFQTIFPGFTSDGANHINVAVHSGDAMGSTVVHTGRLFFTDPWTDIISKADNYTENTHTRTLNDDDPHFATAKSNGYDPIVDITSIQDDWPEGIIGYITIAVDPST</sequence>
<keyword evidence="3" id="KW-1185">Reference proteome</keyword>
<evidence type="ECO:0008006" key="4">
    <source>
        <dbReference type="Google" id="ProtNLM"/>
    </source>
</evidence>
<reference evidence="2 3" key="1">
    <citation type="submission" date="2024-01" db="EMBL/GenBank/DDBJ databases">
        <title>A draft genome for the cacao thread blight pathogen Marasmiellus scandens.</title>
        <authorList>
            <person name="Baruah I.K."/>
            <person name="Leung J."/>
            <person name="Bukari Y."/>
            <person name="Amoako-Attah I."/>
            <person name="Meinhardt L.W."/>
            <person name="Bailey B.A."/>
            <person name="Cohen S.P."/>
        </authorList>
    </citation>
    <scope>NUCLEOTIDE SEQUENCE [LARGE SCALE GENOMIC DNA]</scope>
    <source>
        <strain evidence="2 3">GH-19</strain>
    </source>
</reference>
<keyword evidence="1" id="KW-0732">Signal</keyword>
<dbReference type="PANTHER" id="PTHR34315">
    <property type="match status" value="1"/>
</dbReference>
<dbReference type="Proteomes" id="UP001498398">
    <property type="component" value="Unassembled WGS sequence"/>
</dbReference>
<accession>A0ABR1JQ77</accession>
<evidence type="ECO:0000256" key="1">
    <source>
        <dbReference type="SAM" id="SignalP"/>
    </source>
</evidence>
<feature type="chain" id="PRO_5045518792" description="Intradiol ring-cleavage dioxygenases domain-containing protein" evidence="1">
    <location>
        <begin position="20"/>
        <end position="230"/>
    </location>
</feature>
<protein>
    <recommendedName>
        <fullName evidence="4">Intradiol ring-cleavage dioxygenases domain-containing protein</fullName>
    </recommendedName>
</protein>
<organism evidence="2 3">
    <name type="scientific">Marasmiellus scandens</name>
    <dbReference type="NCBI Taxonomy" id="2682957"/>
    <lineage>
        <taxon>Eukaryota</taxon>
        <taxon>Fungi</taxon>
        <taxon>Dikarya</taxon>
        <taxon>Basidiomycota</taxon>
        <taxon>Agaricomycotina</taxon>
        <taxon>Agaricomycetes</taxon>
        <taxon>Agaricomycetidae</taxon>
        <taxon>Agaricales</taxon>
        <taxon>Marasmiineae</taxon>
        <taxon>Omphalotaceae</taxon>
        <taxon>Marasmiellus</taxon>
    </lineage>
</organism>
<proteinExistence type="predicted"/>
<evidence type="ECO:0000313" key="3">
    <source>
        <dbReference type="Proteomes" id="UP001498398"/>
    </source>
</evidence>
<dbReference type="PANTHER" id="PTHR34315:SF1">
    <property type="entry name" value="INTRADIOL RING-CLEAVAGE DIOXYGENASES DOMAIN-CONTAINING PROTEIN-RELATED"/>
    <property type="match status" value="1"/>
</dbReference>
<gene>
    <name evidence="2" type="ORF">VKT23_005480</name>
</gene>
<dbReference type="EMBL" id="JBANRG010000006">
    <property type="protein sequence ID" value="KAK7465505.1"/>
    <property type="molecule type" value="Genomic_DNA"/>
</dbReference>
<dbReference type="InterPro" id="IPR015889">
    <property type="entry name" value="Intradiol_dOase_core"/>
</dbReference>
<dbReference type="Gene3D" id="2.60.130.10">
    <property type="entry name" value="Aromatic compound dioxygenase"/>
    <property type="match status" value="1"/>
</dbReference>
<name>A0ABR1JQ77_9AGAR</name>